<evidence type="ECO:0000256" key="4">
    <source>
        <dbReference type="ARBA" id="ARBA00022729"/>
    </source>
</evidence>
<protein>
    <recommendedName>
        <fullName evidence="3">pectinesterase</fullName>
        <ecNumber evidence="3">3.1.1.11</ecNumber>
    </recommendedName>
</protein>
<keyword evidence="11" id="KW-1185">Reference proteome</keyword>
<dbReference type="InterPro" id="IPR006501">
    <property type="entry name" value="Pectinesterase_inhib_dom"/>
</dbReference>
<dbReference type="Proteomes" id="UP000289738">
    <property type="component" value="Chromosome A03"/>
</dbReference>
<evidence type="ECO:0000256" key="3">
    <source>
        <dbReference type="ARBA" id="ARBA00013229"/>
    </source>
</evidence>
<dbReference type="FunFam" id="1.20.140.40:FF:000010">
    <property type="entry name" value="Pectinesterase"/>
    <property type="match status" value="2"/>
</dbReference>
<dbReference type="AlphaFoldDB" id="A0A445E1U0"/>
<dbReference type="PANTHER" id="PTHR31080:SF15">
    <property type="entry name" value="INVERTASE"/>
    <property type="match status" value="1"/>
</dbReference>
<dbReference type="Pfam" id="PF04043">
    <property type="entry name" value="PMEI"/>
    <property type="match status" value="2"/>
</dbReference>
<organism evidence="10 11">
    <name type="scientific">Arachis hypogaea</name>
    <name type="common">Peanut</name>
    <dbReference type="NCBI Taxonomy" id="3818"/>
    <lineage>
        <taxon>Eukaryota</taxon>
        <taxon>Viridiplantae</taxon>
        <taxon>Streptophyta</taxon>
        <taxon>Embryophyta</taxon>
        <taxon>Tracheophyta</taxon>
        <taxon>Spermatophyta</taxon>
        <taxon>Magnoliopsida</taxon>
        <taxon>eudicotyledons</taxon>
        <taxon>Gunneridae</taxon>
        <taxon>Pentapetalae</taxon>
        <taxon>rosids</taxon>
        <taxon>fabids</taxon>
        <taxon>Fabales</taxon>
        <taxon>Fabaceae</taxon>
        <taxon>Papilionoideae</taxon>
        <taxon>50 kb inversion clade</taxon>
        <taxon>dalbergioids sensu lato</taxon>
        <taxon>Dalbergieae</taxon>
        <taxon>Pterocarpus clade</taxon>
        <taxon>Arachis</taxon>
    </lineage>
</organism>
<keyword evidence="4 8" id="KW-0732">Signal</keyword>
<dbReference type="NCBIfam" id="TIGR01614">
    <property type="entry name" value="PME_inhib"/>
    <property type="match status" value="2"/>
</dbReference>
<evidence type="ECO:0000256" key="2">
    <source>
        <dbReference type="ARBA" id="ARBA00007786"/>
    </source>
</evidence>
<proteinExistence type="inferred from homology"/>
<keyword evidence="5" id="KW-1015">Disulfide bond</keyword>
<accession>A0A445E1U0</accession>
<reference evidence="10 11" key="1">
    <citation type="submission" date="2019-01" db="EMBL/GenBank/DDBJ databases">
        <title>Sequencing of cultivated peanut Arachis hypogaea provides insights into genome evolution and oil improvement.</title>
        <authorList>
            <person name="Chen X."/>
        </authorList>
    </citation>
    <scope>NUCLEOTIDE SEQUENCE [LARGE SCALE GENOMIC DNA]</scope>
    <source>
        <strain evidence="11">cv. Fuhuasheng</strain>
        <tissue evidence="10">Leaves</tissue>
    </source>
</reference>
<dbReference type="SMART" id="SM00856">
    <property type="entry name" value="PMEI"/>
    <property type="match status" value="2"/>
</dbReference>
<evidence type="ECO:0000256" key="6">
    <source>
        <dbReference type="ARBA" id="ARBA00023180"/>
    </source>
</evidence>
<comment type="similarity">
    <text evidence="1">In the N-terminal section; belongs to the PMEI family.</text>
</comment>
<sequence>MEYAMIRSSNSKCVATILLVIVLTIINCGEAKGREFRQSNTVFIRSSCSSTTYPKLCYTSLVKHAAFIQTNPVLLTGTALNVTLSSAKSTSAAMSTMARSGGLSGRDAAAMQDCMEVLADSVEELTKSIGEMSHLRTSNFEGTMSDVQTWVSAALTDDTTCTDGFQQTPSSVAEDVKTAVRGRVVEVAQLTTTMHYPVLLLLVLLSISNSSSSAAVSSSPTNNYQNTPDNTQTYYYKSYIKSSCNTTTYPSICYKNLNRYALSIQADPFLLCNTSLGLAFKAARSASSTVSKILKNNSSSLTPPAKAVVRDCYGNLKDSVGQIKDSISEMGNLYESSDKDFKMSNVKTWVSAAITNYNTCSDGFEEQSVDGDVRDKINKLVLNAARMTSNALYFINHLVY</sequence>
<feature type="domain" description="Pectinesterase inhibitor" evidence="9">
    <location>
        <begin position="39"/>
        <end position="194"/>
    </location>
</feature>
<comment type="caution">
    <text evidence="10">The sequence shown here is derived from an EMBL/GenBank/DDBJ whole genome shotgun (WGS) entry which is preliminary data.</text>
</comment>
<dbReference type="GO" id="GO:0030599">
    <property type="term" value="F:pectinesterase activity"/>
    <property type="evidence" value="ECO:0007669"/>
    <property type="project" value="UniProtKB-EC"/>
</dbReference>
<dbReference type="EC" id="3.1.1.11" evidence="3"/>
<evidence type="ECO:0000256" key="7">
    <source>
        <dbReference type="ARBA" id="ARBA00038471"/>
    </source>
</evidence>
<gene>
    <name evidence="10" type="ORF">Ahy_A03g015908</name>
</gene>
<evidence type="ECO:0000256" key="1">
    <source>
        <dbReference type="ARBA" id="ARBA00006027"/>
    </source>
</evidence>
<dbReference type="GO" id="GO:0004857">
    <property type="term" value="F:enzyme inhibitor activity"/>
    <property type="evidence" value="ECO:0007669"/>
    <property type="project" value="InterPro"/>
</dbReference>
<feature type="domain" description="Pectinesterase inhibitor" evidence="9">
    <location>
        <begin position="235"/>
        <end position="394"/>
    </location>
</feature>
<evidence type="ECO:0000259" key="9">
    <source>
        <dbReference type="SMART" id="SM00856"/>
    </source>
</evidence>
<feature type="chain" id="PRO_5019204220" description="pectinesterase" evidence="8">
    <location>
        <begin position="32"/>
        <end position="400"/>
    </location>
</feature>
<comment type="similarity">
    <text evidence="7">Belongs to the PMEI family.</text>
</comment>
<dbReference type="SUPFAM" id="SSF101148">
    <property type="entry name" value="Plant invertase/pectin methylesterase inhibitor"/>
    <property type="match status" value="2"/>
</dbReference>
<name>A0A445E1U0_ARAHY</name>
<dbReference type="EMBL" id="SDMP01000003">
    <property type="protein sequence ID" value="RYR69357.1"/>
    <property type="molecule type" value="Genomic_DNA"/>
</dbReference>
<evidence type="ECO:0000313" key="11">
    <source>
        <dbReference type="Proteomes" id="UP000289738"/>
    </source>
</evidence>
<evidence type="ECO:0000256" key="5">
    <source>
        <dbReference type="ARBA" id="ARBA00023157"/>
    </source>
</evidence>
<evidence type="ECO:0000256" key="8">
    <source>
        <dbReference type="SAM" id="SignalP"/>
    </source>
</evidence>
<dbReference type="InterPro" id="IPR051955">
    <property type="entry name" value="PME_Inhibitor"/>
</dbReference>
<dbReference type="CDD" id="cd15798">
    <property type="entry name" value="PMEI-like_3"/>
    <property type="match status" value="2"/>
</dbReference>
<keyword evidence="6" id="KW-0325">Glycoprotein</keyword>
<dbReference type="STRING" id="3818.A0A445E1U0"/>
<dbReference type="PANTHER" id="PTHR31080">
    <property type="entry name" value="PECTINESTERASE INHIBITOR-LIKE"/>
    <property type="match status" value="1"/>
</dbReference>
<comment type="similarity">
    <text evidence="2">In the C-terminal section; belongs to the pectinesterase family.</text>
</comment>
<feature type="signal peptide" evidence="8">
    <location>
        <begin position="1"/>
        <end position="31"/>
    </location>
</feature>
<dbReference type="Gene3D" id="1.20.140.40">
    <property type="entry name" value="Invertase/pectin methylesterase inhibitor family protein"/>
    <property type="match status" value="2"/>
</dbReference>
<dbReference type="InterPro" id="IPR035513">
    <property type="entry name" value="Invertase/methylesterase_inhib"/>
</dbReference>
<evidence type="ECO:0000313" key="10">
    <source>
        <dbReference type="EMBL" id="RYR69357.1"/>
    </source>
</evidence>